<dbReference type="Proteomes" id="UP000541610">
    <property type="component" value="Unassembled WGS sequence"/>
</dbReference>
<sequence>MSSTASVICLKLHTDSETLRIRVDPEELQTYDKLCGYVEKAWRELQVRDYRLFYMDEDNEFCILNDLSLPDAIAVAEAKGKATDSVAVLDIYVDVEGGREPSFVPLDPVSLMVADLLDDLDYVSSPLSALQLVDSMLAADQDIGKIAQSLKAKKDEQEQQGAVKDQTTAANSQPQASSNTSTAVEKKATKGEEKPKVDVRVDRSVQKAGSKPEVTHMEKEVSSEKEAKDAMADFLAKSGFVADKKSGDDLVNRMFENVGAMQKVTDRLMGYEKPESKKDAKEVADETKQLQQVESSPVAKDFVDMLSDCGFVENKAVARELVGALEAAQTDLAQLAQRFTDAGQSDKKSSPAVTAAKQQSAQRQ</sequence>
<name>A0A7J6NZ33_PEROL</name>
<evidence type="ECO:0000256" key="1">
    <source>
        <dbReference type="SAM" id="MobiDB-lite"/>
    </source>
</evidence>
<feature type="region of interest" description="Disordered" evidence="1">
    <location>
        <begin position="150"/>
        <end position="225"/>
    </location>
</feature>
<evidence type="ECO:0000313" key="3">
    <source>
        <dbReference type="Proteomes" id="UP000541610"/>
    </source>
</evidence>
<comment type="caution">
    <text evidence="2">The sequence shown here is derived from an EMBL/GenBank/DDBJ whole genome shotgun (WGS) entry which is preliminary data.</text>
</comment>
<dbReference type="EMBL" id="JABANP010000132">
    <property type="protein sequence ID" value="KAF4689134.1"/>
    <property type="molecule type" value="Genomic_DNA"/>
</dbReference>
<feature type="region of interest" description="Disordered" evidence="1">
    <location>
        <begin position="273"/>
        <end position="292"/>
    </location>
</feature>
<accession>A0A7J6NZ33</accession>
<evidence type="ECO:0000313" key="2">
    <source>
        <dbReference type="EMBL" id="KAF4689134.1"/>
    </source>
</evidence>
<dbReference type="AlphaFoldDB" id="A0A7J6NZ33"/>
<feature type="compositionally biased region" description="Polar residues" evidence="1">
    <location>
        <begin position="165"/>
        <end position="183"/>
    </location>
</feature>
<gene>
    <name evidence="2" type="ORF">FOZ60_001987</name>
</gene>
<proteinExistence type="predicted"/>
<feature type="compositionally biased region" description="Basic and acidic residues" evidence="1">
    <location>
        <begin position="273"/>
        <end position="288"/>
    </location>
</feature>
<protein>
    <submittedName>
        <fullName evidence="2">Uncharacterized protein</fullName>
    </submittedName>
</protein>
<organism evidence="2 3">
    <name type="scientific">Perkinsus olseni</name>
    <name type="common">Perkinsus atlanticus</name>
    <dbReference type="NCBI Taxonomy" id="32597"/>
    <lineage>
        <taxon>Eukaryota</taxon>
        <taxon>Sar</taxon>
        <taxon>Alveolata</taxon>
        <taxon>Perkinsozoa</taxon>
        <taxon>Perkinsea</taxon>
        <taxon>Perkinsida</taxon>
        <taxon>Perkinsidae</taxon>
        <taxon>Perkinsus</taxon>
    </lineage>
</organism>
<feature type="compositionally biased region" description="Basic and acidic residues" evidence="1">
    <location>
        <begin position="184"/>
        <end position="205"/>
    </location>
</feature>
<reference evidence="2 3" key="1">
    <citation type="submission" date="2020-04" db="EMBL/GenBank/DDBJ databases">
        <title>Perkinsus olseni comparative genomics.</title>
        <authorList>
            <person name="Bogema D.R."/>
        </authorList>
    </citation>
    <scope>NUCLEOTIDE SEQUENCE [LARGE SCALE GENOMIC DNA]</scope>
    <source>
        <strain evidence="2">00978-12</strain>
    </source>
</reference>
<feature type="compositionally biased region" description="Basic and acidic residues" evidence="1">
    <location>
        <begin position="213"/>
        <end position="225"/>
    </location>
</feature>
<dbReference type="OrthoDB" id="445347at2759"/>
<feature type="region of interest" description="Disordered" evidence="1">
    <location>
        <begin position="340"/>
        <end position="364"/>
    </location>
</feature>
<dbReference type="SUPFAM" id="SSF54277">
    <property type="entry name" value="CAD &amp; PB1 domains"/>
    <property type="match status" value="1"/>
</dbReference>